<dbReference type="EMBL" id="CP021983">
    <property type="protein sequence ID" value="ASC69339.1"/>
    <property type="molecule type" value="Genomic_DNA"/>
</dbReference>
<protein>
    <submittedName>
        <fullName evidence="1">Uncharacterized protein</fullName>
    </submittedName>
</protein>
<dbReference type="RefSeq" id="WP_088428867.1">
    <property type="nucleotide sequence ID" value="NZ_CP021983.2"/>
</dbReference>
<gene>
    <name evidence="1" type="ORF">XM38_002660</name>
</gene>
<proteinExistence type="predicted"/>
<organism evidence="1 2">
    <name type="scientific">Halomicronema hongdechloris C2206</name>
    <dbReference type="NCBI Taxonomy" id="1641165"/>
    <lineage>
        <taxon>Bacteria</taxon>
        <taxon>Bacillati</taxon>
        <taxon>Cyanobacteriota</taxon>
        <taxon>Cyanophyceae</taxon>
        <taxon>Nodosilineales</taxon>
        <taxon>Nodosilineaceae</taxon>
        <taxon>Halomicronema</taxon>
    </lineage>
</organism>
<evidence type="ECO:0000313" key="2">
    <source>
        <dbReference type="Proteomes" id="UP000191901"/>
    </source>
</evidence>
<dbReference type="KEGG" id="hhg:XM38_002660"/>
<dbReference type="AlphaFoldDB" id="A0A1Z3HGA0"/>
<sequence>MKHSVMRSHHPWPSGRVLSLLSLSTLIVLPTPLARASQAYDSVATTSAETASYYLAQAVPQTILLFETPTYSVRVFQRNDRTFMNVHNRRTNVTEQSGAAADVDLNQTTEGNWVNYTSFGNRDGQAVAYTARVSRNRDTQLRIVGLNGEELVEEDGQSVRQFDIAEIPFGQERLGESNRNNVLAFETETYATRVFRREDKYFMNLYIRETGQTRLNGAPAELAQPRGPNDDRISYVSGGSSDGRPVKYFVHLQPNGRGIVEMVDLNGEVIFREANITRVTENIPAEDAPYVVAVFGDDDTLTRVKTFYPEASFERSDLGTFINVGDFRNRDSAMARVFDLRGQGFESRLLYRRVNYR</sequence>
<accession>A0A1Z3HGA0</accession>
<evidence type="ECO:0000313" key="1">
    <source>
        <dbReference type="EMBL" id="ASC69339.1"/>
    </source>
</evidence>
<keyword evidence="2" id="KW-1185">Reference proteome</keyword>
<dbReference type="OrthoDB" id="6197780at2"/>
<reference evidence="1 2" key="1">
    <citation type="journal article" date="2016" name="Biochim. Biophys. Acta">
        <title>Characterization of red-shifted phycobilisomes isolated from the chlorophyll f-containing cyanobacterium Halomicronema hongdechloris.</title>
        <authorList>
            <person name="Li Y."/>
            <person name="Lin Y."/>
            <person name="Garvey C.J."/>
            <person name="Birch D."/>
            <person name="Corkery R.W."/>
            <person name="Loughlin P.C."/>
            <person name="Scheer H."/>
            <person name="Willows R.D."/>
            <person name="Chen M."/>
        </authorList>
    </citation>
    <scope>NUCLEOTIDE SEQUENCE [LARGE SCALE GENOMIC DNA]</scope>
    <source>
        <strain evidence="1 2">C2206</strain>
    </source>
</reference>
<dbReference type="Proteomes" id="UP000191901">
    <property type="component" value="Chromosome"/>
</dbReference>
<dbReference type="STRING" id="1641165.XM38_15625"/>
<name>A0A1Z3HGA0_9CYAN</name>